<dbReference type="InterPro" id="IPR052796">
    <property type="entry name" value="Nod_factor_sulfotransferase"/>
</dbReference>
<comment type="caution">
    <text evidence="1">The sequence shown here is derived from an EMBL/GenBank/DDBJ whole genome shotgun (WGS) entry which is preliminary data.</text>
</comment>
<keyword evidence="2" id="KW-1185">Reference proteome</keyword>
<proteinExistence type="predicted"/>
<gene>
    <name evidence="1" type="ORF">CFP56_011929</name>
</gene>
<dbReference type="PANTHER" id="PTHR32175">
    <property type="entry name" value="PROTEIN, PUTATIVE, EXPRESSED-RELATED"/>
    <property type="match status" value="1"/>
</dbReference>
<reference evidence="1 2" key="1">
    <citation type="journal article" date="2018" name="Sci. Data">
        <title>The draft genome sequence of cork oak.</title>
        <authorList>
            <person name="Ramos A.M."/>
            <person name="Usie A."/>
            <person name="Barbosa P."/>
            <person name="Barros P.M."/>
            <person name="Capote T."/>
            <person name="Chaves I."/>
            <person name="Simoes F."/>
            <person name="Abreu I."/>
            <person name="Carrasquinho I."/>
            <person name="Faro C."/>
            <person name="Guimaraes J.B."/>
            <person name="Mendonca D."/>
            <person name="Nobrega F."/>
            <person name="Rodrigues L."/>
            <person name="Saibo N.J.M."/>
            <person name="Varela M.C."/>
            <person name="Egas C."/>
            <person name="Matos J."/>
            <person name="Miguel C.M."/>
            <person name="Oliveira M.M."/>
            <person name="Ricardo C.P."/>
            <person name="Goncalves S."/>
        </authorList>
    </citation>
    <scope>NUCLEOTIDE SEQUENCE [LARGE SCALE GENOMIC DNA]</scope>
    <source>
        <strain evidence="2">cv. HL8</strain>
    </source>
</reference>
<name>A0AAW0L0N4_QUESU</name>
<dbReference type="AlphaFoldDB" id="A0AAW0L0N4"/>
<accession>A0AAW0L0N4</accession>
<dbReference type="PANTHER" id="PTHR32175:SF20">
    <property type="entry name" value="SULFOTRANSFERASE"/>
    <property type="match status" value="1"/>
</dbReference>
<organism evidence="1 2">
    <name type="scientific">Quercus suber</name>
    <name type="common">Cork oak</name>
    <dbReference type="NCBI Taxonomy" id="58331"/>
    <lineage>
        <taxon>Eukaryota</taxon>
        <taxon>Viridiplantae</taxon>
        <taxon>Streptophyta</taxon>
        <taxon>Embryophyta</taxon>
        <taxon>Tracheophyta</taxon>
        <taxon>Spermatophyta</taxon>
        <taxon>Magnoliopsida</taxon>
        <taxon>eudicotyledons</taxon>
        <taxon>Gunneridae</taxon>
        <taxon>Pentapetalae</taxon>
        <taxon>rosids</taxon>
        <taxon>fabids</taxon>
        <taxon>Fagales</taxon>
        <taxon>Fagaceae</taxon>
        <taxon>Quercus</taxon>
    </lineage>
</organism>
<evidence type="ECO:0000313" key="1">
    <source>
        <dbReference type="EMBL" id="KAK7843831.1"/>
    </source>
</evidence>
<dbReference type="EMBL" id="PKMF04000196">
    <property type="protein sequence ID" value="KAK7843831.1"/>
    <property type="molecule type" value="Genomic_DNA"/>
</dbReference>
<sequence length="82" mass="9705">MEVTIAKALEYFNSTRHTILYNEDLIINRTMFKNFIKLPQMVLTSHKIKIHKGPLLDHIKNWEDVNKTLTATAYEIFLHADY</sequence>
<protein>
    <submittedName>
        <fullName evidence="1">Uncharacterized protein</fullName>
    </submittedName>
</protein>
<dbReference type="Proteomes" id="UP000237347">
    <property type="component" value="Unassembled WGS sequence"/>
</dbReference>
<evidence type="ECO:0000313" key="2">
    <source>
        <dbReference type="Proteomes" id="UP000237347"/>
    </source>
</evidence>